<sequence length="380" mass="40121">MRRRERSPQQIDPLGALSAGPITLLAAVASVVYAVVMTLVTRSDLVSWPLAGLSLAALVAAGAVLVTAAHPARAPFGRRSVVVLVVLLVVTAVLSALSTAGQNGLVRDDWLSLSAGVLLLGLAPYRPGREIAVAGIVTAVAVGVVVVFEVPTFVTDVPGVVFVVVAMTPVIALAFAGAAFSAAFVTLVEGWIERASSYRRAGTDDLRARIARSVQQDRVTILNRDVVPFFSGLVEAGVVTADDSRRARAISDTLRGTMVAEADRTWLEQLLSTSSAGVRGVVADPGHVAGEMTTEHRTALRALLVAFADTGVVAADDVSVVLRAEEARVHARITVATTASDLVVRHRLTPYFAVLRVVFDDLHVDPSLSLLTLRFSYDQH</sequence>
<accession>A0A7W3JG41</accession>
<dbReference type="OrthoDB" id="5124052at2"/>
<feature type="transmembrane region" description="Helical" evidence="1">
    <location>
        <begin position="81"/>
        <end position="98"/>
    </location>
</feature>
<evidence type="ECO:0000313" key="2">
    <source>
        <dbReference type="EMBL" id="GEK83217.1"/>
    </source>
</evidence>
<dbReference type="Proteomes" id="UP000321154">
    <property type="component" value="Unassembled WGS sequence"/>
</dbReference>
<comment type="caution">
    <text evidence="3">The sequence shown here is derived from an EMBL/GenBank/DDBJ whole genome shotgun (WGS) entry which is preliminary data.</text>
</comment>
<name>A0A7W3JG41_9MICO</name>
<proteinExistence type="predicted"/>
<dbReference type="EMBL" id="JACGWW010000001">
    <property type="protein sequence ID" value="MBA8812210.1"/>
    <property type="molecule type" value="Genomic_DNA"/>
</dbReference>
<dbReference type="AlphaFoldDB" id="A0A7W3JG41"/>
<keyword evidence="1" id="KW-0812">Transmembrane</keyword>
<feature type="transmembrane region" description="Helical" evidence="1">
    <location>
        <begin position="21"/>
        <end position="40"/>
    </location>
</feature>
<dbReference type="EMBL" id="BJUV01000012">
    <property type="protein sequence ID" value="GEK83217.1"/>
    <property type="molecule type" value="Genomic_DNA"/>
</dbReference>
<keyword evidence="4" id="KW-1185">Reference proteome</keyword>
<reference evidence="3 5" key="2">
    <citation type="submission" date="2020-07" db="EMBL/GenBank/DDBJ databases">
        <title>Sequencing the genomes of 1000 actinobacteria strains.</title>
        <authorList>
            <person name="Klenk H.-P."/>
        </authorList>
    </citation>
    <scope>NUCLEOTIDE SEQUENCE [LARGE SCALE GENOMIC DNA]</scope>
    <source>
        <strain evidence="3 5">DSM 10309</strain>
    </source>
</reference>
<feature type="transmembrane region" description="Helical" evidence="1">
    <location>
        <begin position="46"/>
        <end position="69"/>
    </location>
</feature>
<reference evidence="2 4" key="1">
    <citation type="submission" date="2019-07" db="EMBL/GenBank/DDBJ databases">
        <title>Whole genome shotgun sequence of Frigoribacterium faeni NBRC 103066.</title>
        <authorList>
            <person name="Hosoyama A."/>
            <person name="Uohara A."/>
            <person name="Ohji S."/>
            <person name="Ichikawa N."/>
        </authorList>
    </citation>
    <scope>NUCLEOTIDE SEQUENCE [LARGE SCALE GENOMIC DNA]</scope>
    <source>
        <strain evidence="2 4">NBRC 103066</strain>
    </source>
</reference>
<keyword evidence="1" id="KW-1133">Transmembrane helix</keyword>
<dbReference type="Proteomes" id="UP000522688">
    <property type="component" value="Unassembled WGS sequence"/>
</dbReference>
<dbReference type="RefSeq" id="WP_146854626.1">
    <property type="nucleotide sequence ID" value="NZ_BAAAHR010000002.1"/>
</dbReference>
<keyword evidence="1" id="KW-0472">Membrane</keyword>
<organism evidence="3 5">
    <name type="scientific">Frigoribacterium faeni</name>
    <dbReference type="NCBI Taxonomy" id="145483"/>
    <lineage>
        <taxon>Bacteria</taxon>
        <taxon>Bacillati</taxon>
        <taxon>Actinomycetota</taxon>
        <taxon>Actinomycetes</taxon>
        <taxon>Micrococcales</taxon>
        <taxon>Microbacteriaceae</taxon>
        <taxon>Frigoribacterium</taxon>
    </lineage>
</organism>
<feature type="transmembrane region" description="Helical" evidence="1">
    <location>
        <begin position="132"/>
        <end position="154"/>
    </location>
</feature>
<gene>
    <name evidence="3" type="ORF">FB463_000434</name>
    <name evidence="2" type="ORF">FFA01_15260</name>
</gene>
<feature type="transmembrane region" description="Helical" evidence="1">
    <location>
        <begin position="160"/>
        <end position="188"/>
    </location>
</feature>
<evidence type="ECO:0000313" key="5">
    <source>
        <dbReference type="Proteomes" id="UP000522688"/>
    </source>
</evidence>
<protein>
    <submittedName>
        <fullName evidence="3">Uncharacterized protein</fullName>
    </submittedName>
</protein>
<evidence type="ECO:0000256" key="1">
    <source>
        <dbReference type="SAM" id="Phobius"/>
    </source>
</evidence>
<evidence type="ECO:0000313" key="4">
    <source>
        <dbReference type="Proteomes" id="UP000321154"/>
    </source>
</evidence>
<evidence type="ECO:0000313" key="3">
    <source>
        <dbReference type="EMBL" id="MBA8812210.1"/>
    </source>
</evidence>